<proteinExistence type="predicted"/>
<evidence type="ECO:0000313" key="3">
    <source>
        <dbReference type="Proteomes" id="UP000571554"/>
    </source>
</evidence>
<evidence type="ECO:0000256" key="1">
    <source>
        <dbReference type="SAM" id="MobiDB-lite"/>
    </source>
</evidence>
<feature type="region of interest" description="Disordered" evidence="1">
    <location>
        <begin position="88"/>
        <end position="107"/>
    </location>
</feature>
<organism evidence="2 3">
    <name type="scientific">Paraburkholderia bannensis</name>
    <dbReference type="NCBI Taxonomy" id="765414"/>
    <lineage>
        <taxon>Bacteria</taxon>
        <taxon>Pseudomonadati</taxon>
        <taxon>Pseudomonadota</taxon>
        <taxon>Betaproteobacteria</taxon>
        <taxon>Burkholderiales</taxon>
        <taxon>Burkholderiaceae</taxon>
        <taxon>Paraburkholderia</taxon>
    </lineage>
</organism>
<gene>
    <name evidence="2" type="ORF">F4827_005014</name>
</gene>
<sequence length="107" mass="11954">MAKFGLVHIGNCHRGNPDYGGKKPAGANSMDDIQQFAGPIALKRPQIFSDSFHPVTFDLVKECKKGARNAFELQHTEFEKMKLAACRPPPTRLKRNSNAMARLAMRQ</sequence>
<dbReference type="EMBL" id="JACHBW010000016">
    <property type="protein sequence ID" value="MBB6105148.1"/>
    <property type="molecule type" value="Genomic_DNA"/>
</dbReference>
<dbReference type="RefSeq" id="WP_183727677.1">
    <property type="nucleotide sequence ID" value="NZ_JACHBW010000016.1"/>
</dbReference>
<name>A0A7W9WVR2_9BURK</name>
<protein>
    <submittedName>
        <fullName evidence="2">Uncharacterized protein</fullName>
    </submittedName>
</protein>
<evidence type="ECO:0000313" key="2">
    <source>
        <dbReference type="EMBL" id="MBB6105148.1"/>
    </source>
</evidence>
<keyword evidence="3" id="KW-1185">Reference proteome</keyword>
<comment type="caution">
    <text evidence="2">The sequence shown here is derived from an EMBL/GenBank/DDBJ whole genome shotgun (WGS) entry which is preliminary data.</text>
</comment>
<accession>A0A7W9WVR2</accession>
<dbReference type="Proteomes" id="UP000571554">
    <property type="component" value="Unassembled WGS sequence"/>
</dbReference>
<reference evidence="2 3" key="1">
    <citation type="submission" date="2020-08" db="EMBL/GenBank/DDBJ databases">
        <title>Above-ground endophytic microbial communities from plants in different locations in the United States.</title>
        <authorList>
            <person name="Frank C."/>
        </authorList>
    </citation>
    <scope>NUCLEOTIDE SEQUENCE [LARGE SCALE GENOMIC DNA]</scope>
    <source>
        <strain evidence="2 3">WP4_2_2</strain>
    </source>
</reference>
<dbReference type="AlphaFoldDB" id="A0A7W9WVR2"/>